<dbReference type="InterPro" id="IPR036971">
    <property type="entry name" value="PDEase_catalytic_dom_sf"/>
</dbReference>
<evidence type="ECO:0000313" key="13">
    <source>
        <dbReference type="Proteomes" id="UP000694551"/>
    </source>
</evidence>
<proteinExistence type="inferred from homology"/>
<feature type="binding site" evidence="8">
    <location>
        <position position="220"/>
    </location>
    <ligand>
        <name>Zn(2+)</name>
        <dbReference type="ChEBI" id="CHEBI:29105"/>
        <label>1</label>
    </ligand>
</feature>
<dbReference type="PANTHER" id="PTHR11347">
    <property type="entry name" value="CYCLIC NUCLEOTIDE PHOSPHODIESTERASE"/>
    <property type="match status" value="1"/>
</dbReference>
<dbReference type="CDD" id="cd00077">
    <property type="entry name" value="HDc"/>
    <property type="match status" value="1"/>
</dbReference>
<comment type="cofactor">
    <cofactor evidence="9">
        <name>a divalent metal cation</name>
        <dbReference type="ChEBI" id="CHEBI:60240"/>
    </cofactor>
    <text evidence="9">Binds 2 divalent metal cations per subunit. Site 1 may preferentially bind zinc ions, while site 2 has a preference for magnesium and/or manganese ions.</text>
</comment>
<organism evidence="12 13">
    <name type="scientific">Strix occidentalis caurina</name>
    <name type="common">northern spotted owl</name>
    <dbReference type="NCBI Taxonomy" id="311401"/>
    <lineage>
        <taxon>Eukaryota</taxon>
        <taxon>Metazoa</taxon>
        <taxon>Chordata</taxon>
        <taxon>Craniata</taxon>
        <taxon>Vertebrata</taxon>
        <taxon>Euteleostomi</taxon>
        <taxon>Archelosauria</taxon>
        <taxon>Archosauria</taxon>
        <taxon>Dinosauria</taxon>
        <taxon>Saurischia</taxon>
        <taxon>Theropoda</taxon>
        <taxon>Coelurosauria</taxon>
        <taxon>Aves</taxon>
        <taxon>Neognathae</taxon>
        <taxon>Neoaves</taxon>
        <taxon>Telluraves</taxon>
        <taxon>Strigiformes</taxon>
        <taxon>Strigidae</taxon>
        <taxon>Strix</taxon>
    </lineage>
</organism>
<keyword evidence="3 8" id="KW-0479">Metal-binding</keyword>
<comment type="similarity">
    <text evidence="6">Belongs to the cyclic nucleotide phosphodiesterase family. PDE7 subfamily.</text>
</comment>
<name>A0A8D0KYW2_STROC</name>
<reference evidence="12" key="1">
    <citation type="submission" date="2025-08" db="UniProtKB">
        <authorList>
            <consortium name="Ensembl"/>
        </authorList>
    </citation>
    <scope>IDENTIFICATION</scope>
</reference>
<dbReference type="EC" id="3.1.4.-" evidence="9"/>
<feature type="region of interest" description="Disordered" evidence="10">
    <location>
        <begin position="450"/>
        <end position="482"/>
    </location>
</feature>
<dbReference type="FunFam" id="1.10.1300.10:FF:000004">
    <property type="entry name" value="Phosphodiesterase"/>
    <property type="match status" value="1"/>
</dbReference>
<evidence type="ECO:0000256" key="6">
    <source>
        <dbReference type="ARBA" id="ARBA00061458"/>
    </source>
</evidence>
<evidence type="ECO:0000256" key="2">
    <source>
        <dbReference type="ARBA" id="ARBA00004703"/>
    </source>
</evidence>
<feature type="compositionally biased region" description="Acidic residues" evidence="10">
    <location>
        <begin position="461"/>
        <end position="472"/>
    </location>
</feature>
<evidence type="ECO:0000256" key="5">
    <source>
        <dbReference type="ARBA" id="ARBA00023149"/>
    </source>
</evidence>
<evidence type="ECO:0000256" key="9">
    <source>
        <dbReference type="RuleBase" id="RU363067"/>
    </source>
</evidence>
<keyword evidence="13" id="KW-1185">Reference proteome</keyword>
<evidence type="ECO:0000256" key="3">
    <source>
        <dbReference type="ARBA" id="ARBA00022723"/>
    </source>
</evidence>
<feature type="active site" description="Proton donor" evidence="7">
    <location>
        <position position="216"/>
    </location>
</feature>
<evidence type="ECO:0000256" key="10">
    <source>
        <dbReference type="SAM" id="MobiDB-lite"/>
    </source>
</evidence>
<dbReference type="GO" id="GO:0046872">
    <property type="term" value="F:metal ion binding"/>
    <property type="evidence" value="ECO:0007669"/>
    <property type="project" value="UniProtKB-KW"/>
</dbReference>
<evidence type="ECO:0000256" key="4">
    <source>
        <dbReference type="ARBA" id="ARBA00022801"/>
    </source>
</evidence>
<sequence>MEVCYQLPVLPLDRPVPQHVLSRRGAISFSSSSALFGCPNPRQLSQRRGAISYDSSDQTALYIRMLGDVRVRSRAGFETERRGSHPYIDFLFIFLFFVANSEIEVSVSARNVRRLLSFQRYLRSSRFFRGITVPNSSNILDDDYNGQAKCMLEKVGNWNFDIFLFDRLTNGNSLVSLTFHLFNLHGLIEHFQLDTMKLRRFLVMVQEDYHSQNPYHNAVHAADVTQAMHCYLKEPKLSKSLTPWDVLLSLIAAATHDLDHPGVNQPFLIKTNHYLATLYKNTSVLENHHWRSAVGLLRESGLFAHMSLENRQLMESQIGDLILATDISQQNEYLSMFRSHLDRGDLCLENANHRHFILQPAVKSPSLLCNLHNSPLSLYYTFVSVGDIEKKYHLGVSPLCDRQTETIANIQIGFMTYLVEPLFGEWARFSNTRLSQTMLGHLGLNKASWKGVQREQSGSGDDVDPAFEEMDSDILPQEPRLS</sequence>
<protein>
    <recommendedName>
        <fullName evidence="9">Phosphodiesterase</fullName>
        <ecNumber evidence="9">3.1.4.-</ecNumber>
    </recommendedName>
</protein>
<evidence type="ECO:0000256" key="1">
    <source>
        <dbReference type="ARBA" id="ARBA00000621"/>
    </source>
</evidence>
<reference evidence="12" key="2">
    <citation type="submission" date="2025-09" db="UniProtKB">
        <authorList>
            <consortium name="Ensembl"/>
        </authorList>
    </citation>
    <scope>IDENTIFICATION</scope>
</reference>
<comment type="pathway">
    <text evidence="2">Purine metabolism; 3',5'-cyclic AMP degradation; AMP from 3',5'-cyclic AMP: step 1/1.</text>
</comment>
<dbReference type="PROSITE" id="PS51845">
    <property type="entry name" value="PDEASE_I_2"/>
    <property type="match status" value="1"/>
</dbReference>
<dbReference type="PROSITE" id="PS00126">
    <property type="entry name" value="PDEASE_I_1"/>
    <property type="match status" value="1"/>
</dbReference>
<feature type="domain" description="PDEase" evidence="11">
    <location>
        <begin position="140"/>
        <end position="456"/>
    </location>
</feature>
<dbReference type="Proteomes" id="UP000694551">
    <property type="component" value="Unplaced"/>
</dbReference>
<feature type="binding site" evidence="8">
    <location>
        <position position="257"/>
    </location>
    <ligand>
        <name>Zn(2+)</name>
        <dbReference type="ChEBI" id="CHEBI:29105"/>
        <label>1</label>
    </ligand>
</feature>
<dbReference type="AlphaFoldDB" id="A0A8D0KYW2"/>
<dbReference type="Gene3D" id="1.10.1300.10">
    <property type="entry name" value="3'5'-cyclic nucleotide phosphodiesterase, catalytic domain"/>
    <property type="match status" value="1"/>
</dbReference>
<keyword evidence="5" id="KW-0114">cAMP</keyword>
<dbReference type="InterPro" id="IPR023174">
    <property type="entry name" value="PDEase_CS"/>
</dbReference>
<evidence type="ECO:0000256" key="7">
    <source>
        <dbReference type="PIRSR" id="PIRSR623088-1"/>
    </source>
</evidence>
<dbReference type="GO" id="GO:0007165">
    <property type="term" value="P:signal transduction"/>
    <property type="evidence" value="ECO:0007669"/>
    <property type="project" value="InterPro"/>
</dbReference>
<evidence type="ECO:0000259" key="11">
    <source>
        <dbReference type="PROSITE" id="PS51845"/>
    </source>
</evidence>
<evidence type="ECO:0000256" key="8">
    <source>
        <dbReference type="PIRSR" id="PIRSR623088-3"/>
    </source>
</evidence>
<evidence type="ECO:0000313" key="12">
    <source>
        <dbReference type="Ensembl" id="ENSSOCP00000019885.1"/>
    </source>
</evidence>
<dbReference type="Ensembl" id="ENSSOCT00000020391.1">
    <property type="protein sequence ID" value="ENSSOCP00000019885.1"/>
    <property type="gene ID" value="ENSSOCG00000013969.1"/>
</dbReference>
<dbReference type="InterPro" id="IPR003607">
    <property type="entry name" value="HD/PDEase_dom"/>
</dbReference>
<dbReference type="InterPro" id="IPR002073">
    <property type="entry name" value="PDEase_catalytic_dom"/>
</dbReference>
<dbReference type="PRINTS" id="PR00387">
    <property type="entry name" value="PDIESTERASE1"/>
</dbReference>
<feature type="binding site" evidence="8">
    <location>
        <position position="257"/>
    </location>
    <ligand>
        <name>Zn(2+)</name>
        <dbReference type="ChEBI" id="CHEBI:29105"/>
        <label>2</label>
    </ligand>
</feature>
<feature type="binding site" evidence="8">
    <location>
        <position position="256"/>
    </location>
    <ligand>
        <name>Zn(2+)</name>
        <dbReference type="ChEBI" id="CHEBI:29105"/>
        <label>1</label>
    </ligand>
</feature>
<keyword evidence="4 9" id="KW-0378">Hydrolase</keyword>
<dbReference type="SUPFAM" id="SSF109604">
    <property type="entry name" value="HD-domain/PDEase-like"/>
    <property type="match status" value="1"/>
</dbReference>
<dbReference type="Pfam" id="PF00233">
    <property type="entry name" value="PDEase_I"/>
    <property type="match status" value="1"/>
</dbReference>
<dbReference type="InterPro" id="IPR023088">
    <property type="entry name" value="PDEase"/>
</dbReference>
<accession>A0A8D0KYW2</accession>
<comment type="catalytic activity">
    <reaction evidence="1">
        <text>3',5'-cyclic AMP + H2O = AMP + H(+)</text>
        <dbReference type="Rhea" id="RHEA:25277"/>
        <dbReference type="ChEBI" id="CHEBI:15377"/>
        <dbReference type="ChEBI" id="CHEBI:15378"/>
        <dbReference type="ChEBI" id="CHEBI:58165"/>
        <dbReference type="ChEBI" id="CHEBI:456215"/>
        <dbReference type="EC" id="3.1.4.53"/>
    </reaction>
</comment>
<dbReference type="GO" id="GO:0004115">
    <property type="term" value="F:3',5'-cyclic-AMP phosphodiesterase activity"/>
    <property type="evidence" value="ECO:0007669"/>
    <property type="project" value="UniProtKB-EC"/>
</dbReference>